<dbReference type="Proteomes" id="UP000410984">
    <property type="component" value="Unassembled WGS sequence"/>
</dbReference>
<dbReference type="AlphaFoldDB" id="A0A509EAY2"/>
<dbReference type="InterPro" id="IPR001602">
    <property type="entry name" value="UPF0047_YjbQ-like"/>
</dbReference>
<evidence type="ECO:0000313" key="3">
    <source>
        <dbReference type="Proteomes" id="UP000410984"/>
    </source>
</evidence>
<dbReference type="PIRSF" id="PIRSF004681">
    <property type="entry name" value="UCP004681"/>
    <property type="match status" value="1"/>
</dbReference>
<keyword evidence="3" id="KW-1185">Reference proteome</keyword>
<evidence type="ECO:0008006" key="4">
    <source>
        <dbReference type="Google" id="ProtNLM"/>
    </source>
</evidence>
<name>A0A509EAY2_9HYPH</name>
<dbReference type="SUPFAM" id="SSF111038">
    <property type="entry name" value="YjbQ-like"/>
    <property type="match status" value="1"/>
</dbReference>
<proteinExistence type="inferred from homology"/>
<dbReference type="EMBL" id="CABFPH010000011">
    <property type="protein sequence ID" value="VUD70689.1"/>
    <property type="molecule type" value="Genomic_DNA"/>
</dbReference>
<dbReference type="InterPro" id="IPR035917">
    <property type="entry name" value="YjbQ-like_sf"/>
</dbReference>
<organism evidence="2 3">
    <name type="scientific">Methylobacterium symbioticum</name>
    <dbReference type="NCBI Taxonomy" id="2584084"/>
    <lineage>
        <taxon>Bacteria</taxon>
        <taxon>Pseudomonadati</taxon>
        <taxon>Pseudomonadota</taxon>
        <taxon>Alphaproteobacteria</taxon>
        <taxon>Hyphomicrobiales</taxon>
        <taxon>Methylobacteriaceae</taxon>
        <taxon>Methylobacterium</taxon>
    </lineage>
</organism>
<dbReference type="Gene3D" id="2.60.120.460">
    <property type="entry name" value="YjbQ-like"/>
    <property type="match status" value="1"/>
</dbReference>
<protein>
    <recommendedName>
        <fullName evidence="4">Secondary thiamine-phosphate synthase enzyme</fullName>
    </recommendedName>
</protein>
<dbReference type="OrthoDB" id="9801725at2"/>
<reference evidence="2 3" key="1">
    <citation type="submission" date="2019-06" db="EMBL/GenBank/DDBJ databases">
        <authorList>
            <person name="Rodrigo-Torres L."/>
            <person name="Arahal R. D."/>
            <person name="Lucena T."/>
        </authorList>
    </citation>
    <scope>NUCLEOTIDE SEQUENCE [LARGE SCALE GENOMIC DNA]</scope>
    <source>
        <strain evidence="2 3">SB0023/3</strain>
    </source>
</reference>
<accession>A0A509EAY2</accession>
<dbReference type="PANTHER" id="PTHR30615">
    <property type="entry name" value="UNCHARACTERIZED PROTEIN YJBQ-RELATED"/>
    <property type="match status" value="1"/>
</dbReference>
<evidence type="ECO:0000313" key="2">
    <source>
        <dbReference type="EMBL" id="VUD70689.1"/>
    </source>
</evidence>
<sequence>MRRARIGALEGFSAGEVRRQASARLTVATEGPGFTDITAAVAEFVRQSGIRDGLAVVFCRHTSASLTIQENADPDVQTDLMSALDGLAPRGAGYVHGAEGPDDMPAHIRTMITDSGLAVPVAGGRLALGTWQGIYLIEHRDRPHRREVALSAIGA</sequence>
<dbReference type="RefSeq" id="WP_142582254.1">
    <property type="nucleotide sequence ID" value="NZ_CABFPH010000011.1"/>
</dbReference>
<evidence type="ECO:0000256" key="1">
    <source>
        <dbReference type="ARBA" id="ARBA00005534"/>
    </source>
</evidence>
<comment type="similarity">
    <text evidence="1">Belongs to the UPF0047 family.</text>
</comment>
<gene>
    <name evidence="2" type="ORF">MET9862_01262</name>
</gene>
<dbReference type="NCBIfam" id="TIGR00149">
    <property type="entry name" value="TIGR00149_YjbQ"/>
    <property type="match status" value="1"/>
</dbReference>
<dbReference type="PANTHER" id="PTHR30615:SF8">
    <property type="entry name" value="UPF0047 PROTEIN C4A8.02C"/>
    <property type="match status" value="1"/>
</dbReference>
<dbReference type="Pfam" id="PF01894">
    <property type="entry name" value="YjbQ"/>
    <property type="match status" value="1"/>
</dbReference>